<dbReference type="InterPro" id="IPR050132">
    <property type="entry name" value="Gln/Glu-tRNA_Ligase"/>
</dbReference>
<dbReference type="PANTHER" id="PTHR43097:SF4">
    <property type="entry name" value="GLUTAMINE--TRNA LIGASE"/>
    <property type="match status" value="1"/>
</dbReference>
<feature type="compositionally biased region" description="Basic and acidic residues" evidence="9">
    <location>
        <begin position="1283"/>
        <end position="1298"/>
    </location>
</feature>
<dbReference type="SUPFAM" id="SSF52540">
    <property type="entry name" value="P-loop containing nucleoside triphosphate hydrolases"/>
    <property type="match status" value="1"/>
</dbReference>
<dbReference type="PANTHER" id="PTHR43097">
    <property type="entry name" value="GLUTAMINE-TRNA LIGASE"/>
    <property type="match status" value="1"/>
</dbReference>
<comment type="caution">
    <text evidence="12">The sequence shown here is derived from an EMBL/GenBank/DDBJ whole genome shotgun (WGS) entry which is preliminary data.</text>
</comment>
<dbReference type="CDD" id="cd00807">
    <property type="entry name" value="GlnRS_core"/>
    <property type="match status" value="1"/>
</dbReference>
<feature type="transmembrane region" description="Helical" evidence="10">
    <location>
        <begin position="1789"/>
        <end position="1811"/>
    </location>
</feature>
<reference evidence="12 13" key="1">
    <citation type="submission" date="2016-08" db="EMBL/GenBank/DDBJ databases">
        <authorList>
            <consortium name="Lentinula edodes genome sequencing consortium"/>
            <person name="Sakamoto Y."/>
            <person name="Nakade K."/>
            <person name="Sato S."/>
            <person name="Yoshida Y."/>
            <person name="Miyazaki K."/>
            <person name="Natsume S."/>
            <person name="Konno N."/>
        </authorList>
    </citation>
    <scope>NUCLEOTIDE SEQUENCE [LARGE SCALE GENOMIC DNA]</scope>
    <source>
        <strain evidence="12 13">NBRC 111202</strain>
    </source>
</reference>
<dbReference type="Pfam" id="PF00004">
    <property type="entry name" value="AAA"/>
    <property type="match status" value="1"/>
</dbReference>
<feature type="transmembrane region" description="Helical" evidence="10">
    <location>
        <begin position="1389"/>
        <end position="1411"/>
    </location>
</feature>
<dbReference type="Pfam" id="PF03950">
    <property type="entry name" value="tRNA-synt_1c_C"/>
    <property type="match status" value="1"/>
</dbReference>
<dbReference type="GO" id="GO:0005829">
    <property type="term" value="C:cytosol"/>
    <property type="evidence" value="ECO:0007669"/>
    <property type="project" value="TreeGrafter"/>
</dbReference>
<keyword evidence="10" id="KW-0472">Membrane</keyword>
<name>A0A1Q3DVY8_LENED</name>
<evidence type="ECO:0000256" key="8">
    <source>
        <dbReference type="ARBA" id="ARBA00048270"/>
    </source>
</evidence>
<evidence type="ECO:0000256" key="1">
    <source>
        <dbReference type="ARBA" id="ARBA00005594"/>
    </source>
</evidence>
<keyword evidence="4" id="KW-0547">Nucleotide-binding</keyword>
<evidence type="ECO:0000256" key="2">
    <source>
        <dbReference type="ARBA" id="ARBA00012836"/>
    </source>
</evidence>
<dbReference type="Pfam" id="PF11915">
    <property type="entry name" value="DUF3433"/>
    <property type="match status" value="1"/>
</dbReference>
<dbReference type="CDD" id="cd19481">
    <property type="entry name" value="RecA-like_protease"/>
    <property type="match status" value="1"/>
</dbReference>
<keyword evidence="10" id="KW-1133">Transmembrane helix</keyword>
<dbReference type="GO" id="GO:0004819">
    <property type="term" value="F:glutamine-tRNA ligase activity"/>
    <property type="evidence" value="ECO:0007669"/>
    <property type="project" value="UniProtKB-EC"/>
</dbReference>
<comment type="similarity">
    <text evidence="1">Belongs to the class-I aminoacyl-tRNA synthetase family.</text>
</comment>
<evidence type="ECO:0000259" key="11">
    <source>
        <dbReference type="SMART" id="SM00382"/>
    </source>
</evidence>
<evidence type="ECO:0000256" key="6">
    <source>
        <dbReference type="ARBA" id="ARBA00022917"/>
    </source>
</evidence>
<dbReference type="SMART" id="SM00382">
    <property type="entry name" value="AAA"/>
    <property type="match status" value="1"/>
</dbReference>
<dbReference type="EC" id="6.1.1.18" evidence="2"/>
<dbReference type="GO" id="GO:0006425">
    <property type="term" value="P:glutaminyl-tRNA aminoacylation"/>
    <property type="evidence" value="ECO:0007669"/>
    <property type="project" value="InterPro"/>
</dbReference>
<dbReference type="InterPro" id="IPR042559">
    <property type="entry name" value="Gln-tRNA-synth_Ib_RNA-bd_N_2"/>
</dbReference>
<dbReference type="InterPro" id="IPR020059">
    <property type="entry name" value="Glu/Gln-tRNA-synth_Ib_codon-bd"/>
</dbReference>
<dbReference type="Gene3D" id="3.40.50.300">
    <property type="entry name" value="P-loop containing nucleotide triphosphate hydrolases"/>
    <property type="match status" value="1"/>
</dbReference>
<dbReference type="GO" id="GO:0016887">
    <property type="term" value="F:ATP hydrolysis activity"/>
    <property type="evidence" value="ECO:0007669"/>
    <property type="project" value="InterPro"/>
</dbReference>
<dbReference type="Gene3D" id="2.40.240.10">
    <property type="entry name" value="Ribosomal Protein L25, Chain P"/>
    <property type="match status" value="2"/>
</dbReference>
<dbReference type="InterPro" id="IPR007639">
    <property type="entry name" value="Gln-tRNA-synth_Ib_RNA-bd_N"/>
</dbReference>
<evidence type="ECO:0000256" key="4">
    <source>
        <dbReference type="ARBA" id="ARBA00022741"/>
    </source>
</evidence>
<sequence>MEEGFVDDWADLLTEMPLAKKENSTFYDKWTEQASAKHIDPVLSASEALRKLYPKHSMVTTSDFRLHPMAFPGAQIIPLEHNPLVTTLGFAPLSRSSAPVPGVLTTRVIAGGFKLNWQNQEFTLHVVQYPVGLAGYGTQSFILHEGSEEPARQLLLACGLWSESIHNEIWVFNQGFWKKDGGLWDSIQQADWKDVILKDKFKKAFQKDIYGFFNSEQLYKDLGIPWKRGLIMHGPPGNGKTISLKTVMKTCDARGYTPLYVKSFQSFAGDEYSMRTVFNKARQLAPCVLVLEDLDSLITDRNRSFFLNELDGLEGNEGLLVLGTTNHFDRLDPGLSTRPSRFDRKYLFDDPDRDERALYAIYWQNKLKNNESISFPDTLVDEVADATDRFSFAYLKEAFVSALVTLAGLEEDVQPSFSSVLMEQIDILRKQLDKPKEVKASQTSRGDLPLSPIARPLPQPRSHALLNAIHRQSFDSSANPMSIGLTQAKAAEASKSPKCAALLKKLIEDNSLVSRKLDEKQAGLIAAFASQLAKSNGIDARSEKYVLDTILDGKLKSVDQVAAGVKYAESHSIPFDDADFDKACGVGFSISLEEILEHVTAYIKSNSVSGWANLGGTISGVKAIPELRWASPLEVKNAVEQAFISNFGPKQAAPAKGKEPKKDTKLATASGSASFATKSVFEEGFLGALHKPGGNPQIHPHLREQHLNATQGAVWTRFPPEPNGYLHIGHSKAIFVNFGYAAFHGGKCYLRYDDTNPEKEEERYFESILETVRWLGYEPWKITYSSDYFDELYELAVELIRRDKAYVCHCSQEQIKNDRGLKVGKPKPCVHRDRPVGESLTEFEKMKNGGYRPKEANLRMKQDLEDGNPQMWDLTAYRVLDSPHHRTKDKWKIYPTYDFTHCLVDSMENISHSLCTTEFILSRQSYEWLCDAVEVYKPRQSEYGRLNLEGTVMSKRKILTLVDEGFVNGWDDPRLYTLIALRRRGVPPGAILSFVSSLGVSTASSNIEINRFEQAVRQYLEGSVARLLMVMQPLKVTIENLSEDYLEWIEKPFHPKVAALGNTRIPFTRTIYIDSEDFRLEDSEDYFRLAPGKTVGLFQAPHPVTCTSYKLHPTSGKVTELFCRLENGGNVKKPKAFIQWVAEHTPSGSPVRIEETRVFHRLFKSDNPPSDFRSDINSDSLETIEGAMMEIGFWDLARRSIAGAREESKARAELVGKECLYRLADISHPAMHRASHSFISDHTAITADEEGKFSRTAIGDPLMQTAEIPQLPKGAAMPVYRSQLDRPPPEQSQGERMDSLSPPATPSQHLLDSESQPQYARYTPSDKVESVMDLEEKDSWVPYPLRPWFWIPFFALLVLLAIGLEIALHFSNKNNGWTANGDAGDDVSLWHYVYTLPPSFAAMILVALWAWTDIEIKKMQPYVDLVHGDSPPHRSLLLDYTRSNNFIVWTHAARNRHYLVALTTLMVLLTLSFQPLAAALLIVRNTWWQMPDITIHNLAHLGLNQNTNFQDLTSFLTAAGFASSSSLYDLPYPPFISGPYTVAPFELPGGIETNGTVLFVNTTAMKSDPGCQAAQVSMTSLANGSWNNSISVQGCSLSWIVNDTAEVLFGVNATNCSTDTPQFSPVAFWFFEYSPSAQASATVCFPTFQLFDVEISYDLAAQNVTQVTELQPFTSSSNFSSASGNITGSPLNGRAYNGVEFNLTNPDQFVLARQAAIQLQMPAAVLQKAQLSTAGLQGSFTSNSFVQYSTEVYTTYLTLLAQTVYFLPSNELNTIQVKTIVERLFLSDVAVHLLAVAMIIVAFFGTIAQLFHRFDRRHLRLRHQPGTIASAVSIGGQTGMGALLAGRQDQKDIDEVLSNRKFRIDPRTMKIIMEGEEGYEFASSPRNRRKSVFAALQNVK</sequence>
<evidence type="ECO:0000256" key="3">
    <source>
        <dbReference type="ARBA" id="ARBA00022598"/>
    </source>
</evidence>
<feature type="transmembrane region" description="Helical" evidence="10">
    <location>
        <begin position="1458"/>
        <end position="1483"/>
    </location>
</feature>
<dbReference type="InterPro" id="IPR020058">
    <property type="entry name" value="Glu/Gln-tRNA-synth_Ib_cat-dom"/>
</dbReference>
<dbReference type="InterPro" id="IPR004514">
    <property type="entry name" value="Gln-tRNA-synth"/>
</dbReference>
<evidence type="ECO:0000256" key="10">
    <source>
        <dbReference type="SAM" id="Phobius"/>
    </source>
</evidence>
<keyword evidence="10" id="KW-0812">Transmembrane</keyword>
<dbReference type="InterPro" id="IPR020056">
    <property type="entry name" value="Rbsml_bL25/Gln-tRNA_synth_N"/>
</dbReference>
<dbReference type="Gene3D" id="1.10.10.2420">
    <property type="match status" value="1"/>
</dbReference>
<feature type="transmembrane region" description="Helical" evidence="10">
    <location>
        <begin position="1348"/>
        <end position="1368"/>
    </location>
</feature>
<keyword evidence="13" id="KW-1185">Reference proteome</keyword>
<proteinExistence type="inferred from homology"/>
<accession>A0A1Q3DVY8</accession>
<dbReference type="Pfam" id="PF00749">
    <property type="entry name" value="tRNA-synt_1c"/>
    <property type="match status" value="1"/>
</dbReference>
<dbReference type="NCBIfam" id="TIGR00440">
    <property type="entry name" value="glnS"/>
    <property type="match status" value="1"/>
</dbReference>
<feature type="region of interest" description="Disordered" evidence="9">
    <location>
        <begin position="1281"/>
        <end position="1319"/>
    </location>
</feature>
<dbReference type="InterPro" id="IPR003959">
    <property type="entry name" value="ATPase_AAA_core"/>
</dbReference>
<dbReference type="InterPro" id="IPR007638">
    <property type="entry name" value="Gln-tRNA-synth_Ib_RNA-bd_2"/>
</dbReference>
<reference evidence="12 13" key="2">
    <citation type="submission" date="2017-02" db="EMBL/GenBank/DDBJ databases">
        <title>A genome survey and senescence transcriptome analysis in Lentinula edodes.</title>
        <authorList>
            <person name="Sakamoto Y."/>
            <person name="Nakade K."/>
            <person name="Sato S."/>
            <person name="Yoshida Y."/>
            <person name="Miyazaki K."/>
            <person name="Natsume S."/>
            <person name="Konno N."/>
        </authorList>
    </citation>
    <scope>NUCLEOTIDE SEQUENCE [LARGE SCALE GENOMIC DNA]</scope>
    <source>
        <strain evidence="12 13">NBRC 111202</strain>
    </source>
</reference>
<dbReference type="SUPFAM" id="SSF50715">
    <property type="entry name" value="Ribosomal protein L25-like"/>
    <property type="match status" value="1"/>
</dbReference>
<dbReference type="Pfam" id="PF04558">
    <property type="entry name" value="tRNA_synt_1c_R1"/>
    <property type="match status" value="1"/>
</dbReference>
<evidence type="ECO:0000256" key="7">
    <source>
        <dbReference type="ARBA" id="ARBA00023146"/>
    </source>
</evidence>
<dbReference type="EMBL" id="BDGU01000007">
    <property type="protein sequence ID" value="GAV99003.1"/>
    <property type="molecule type" value="Genomic_DNA"/>
</dbReference>
<feature type="compositionally biased region" description="Polar residues" evidence="9">
    <location>
        <begin position="1306"/>
        <end position="1318"/>
    </location>
</feature>
<dbReference type="InterPro" id="IPR014729">
    <property type="entry name" value="Rossmann-like_a/b/a_fold"/>
</dbReference>
<dbReference type="STRING" id="5353.A0A1Q3DVY8"/>
<feature type="domain" description="AAA+ ATPase" evidence="11">
    <location>
        <begin position="226"/>
        <end position="352"/>
    </location>
</feature>
<dbReference type="InterPro" id="IPR011035">
    <property type="entry name" value="Ribosomal_bL25/Gln-tRNA_synth"/>
</dbReference>
<dbReference type="InterPro" id="IPR042558">
    <property type="entry name" value="Gln-tRNA-synth_Ib_RNA-bd_N_1"/>
</dbReference>
<keyword evidence="3 12" id="KW-0436">Ligase</keyword>
<keyword evidence="6" id="KW-0648">Protein biosynthesis</keyword>
<dbReference type="GO" id="GO:0005524">
    <property type="term" value="F:ATP binding"/>
    <property type="evidence" value="ECO:0007669"/>
    <property type="project" value="UniProtKB-KW"/>
</dbReference>
<dbReference type="InterPro" id="IPR000924">
    <property type="entry name" value="Glu/Gln-tRNA-synth"/>
</dbReference>
<evidence type="ECO:0000313" key="13">
    <source>
        <dbReference type="Proteomes" id="UP000188533"/>
    </source>
</evidence>
<comment type="catalytic activity">
    <reaction evidence="8">
        <text>tRNA(Gln) + L-glutamine + ATP = L-glutaminyl-tRNA(Gln) + AMP + diphosphate</text>
        <dbReference type="Rhea" id="RHEA:20121"/>
        <dbReference type="Rhea" id="RHEA-COMP:9662"/>
        <dbReference type="Rhea" id="RHEA-COMP:9681"/>
        <dbReference type="ChEBI" id="CHEBI:30616"/>
        <dbReference type="ChEBI" id="CHEBI:33019"/>
        <dbReference type="ChEBI" id="CHEBI:58359"/>
        <dbReference type="ChEBI" id="CHEBI:78442"/>
        <dbReference type="ChEBI" id="CHEBI:78521"/>
        <dbReference type="ChEBI" id="CHEBI:456215"/>
        <dbReference type="EC" id="6.1.1.18"/>
    </reaction>
</comment>
<dbReference type="FunFam" id="2.40.240.10:FF:000007">
    <property type="entry name" value="Glutamine--tRNA ligase"/>
    <property type="match status" value="1"/>
</dbReference>
<dbReference type="InterPro" id="IPR021840">
    <property type="entry name" value="DUF3433"/>
</dbReference>
<evidence type="ECO:0000256" key="5">
    <source>
        <dbReference type="ARBA" id="ARBA00022840"/>
    </source>
</evidence>
<dbReference type="Proteomes" id="UP000188533">
    <property type="component" value="Unassembled WGS sequence"/>
</dbReference>
<dbReference type="InterPro" id="IPR003593">
    <property type="entry name" value="AAA+_ATPase"/>
</dbReference>
<evidence type="ECO:0000313" key="12">
    <source>
        <dbReference type="EMBL" id="GAV99003.1"/>
    </source>
</evidence>
<evidence type="ECO:0000256" key="9">
    <source>
        <dbReference type="SAM" id="MobiDB-lite"/>
    </source>
</evidence>
<dbReference type="InterPro" id="IPR027417">
    <property type="entry name" value="P-loop_NTPase"/>
</dbReference>
<dbReference type="SUPFAM" id="SSF52374">
    <property type="entry name" value="Nucleotidylyl transferase"/>
    <property type="match status" value="1"/>
</dbReference>
<keyword evidence="7" id="KW-0030">Aminoacyl-tRNA synthetase</keyword>
<keyword evidence="5" id="KW-0067">ATP-binding</keyword>
<gene>
    <name evidence="12" type="ORF">LENED_000426</name>
</gene>
<organism evidence="12 13">
    <name type="scientific">Lentinula edodes</name>
    <name type="common">Shiitake mushroom</name>
    <name type="synonym">Lentinus edodes</name>
    <dbReference type="NCBI Taxonomy" id="5353"/>
    <lineage>
        <taxon>Eukaryota</taxon>
        <taxon>Fungi</taxon>
        <taxon>Dikarya</taxon>
        <taxon>Basidiomycota</taxon>
        <taxon>Agaricomycotina</taxon>
        <taxon>Agaricomycetes</taxon>
        <taxon>Agaricomycetidae</taxon>
        <taxon>Agaricales</taxon>
        <taxon>Marasmiineae</taxon>
        <taxon>Omphalotaceae</taxon>
        <taxon>Lentinula</taxon>
    </lineage>
</organism>
<dbReference type="PRINTS" id="PR00987">
    <property type="entry name" value="TRNASYNTHGLU"/>
</dbReference>
<dbReference type="Gene3D" id="3.40.50.620">
    <property type="entry name" value="HUPs"/>
    <property type="match status" value="1"/>
</dbReference>
<dbReference type="FunFam" id="3.40.50.620:FF:000183">
    <property type="entry name" value="Glutaminyl-tRNA synthetase"/>
    <property type="match status" value="1"/>
</dbReference>
<dbReference type="Gene3D" id="1.10.8.1290">
    <property type="entry name" value="Glutaminyl-tRNA synthetase, non-specific RNA binding region part 1, domain 1"/>
    <property type="match status" value="1"/>
</dbReference>
<protein>
    <recommendedName>
        <fullName evidence="2">glutamine--tRNA ligase</fullName>
        <ecNumber evidence="2">6.1.1.18</ecNumber>
    </recommendedName>
</protein>
<dbReference type="Pfam" id="PF04557">
    <property type="entry name" value="tRNA_synt_1c_R2"/>
    <property type="match status" value="1"/>
</dbReference>